<evidence type="ECO:0000259" key="9">
    <source>
        <dbReference type="Pfam" id="PF03787"/>
    </source>
</evidence>
<dbReference type="Proteomes" id="UP000050277">
    <property type="component" value="Unassembled WGS sequence"/>
</dbReference>
<comment type="similarity">
    <text evidence="1">Belongs to the CRISPR-associated Csm3 family.</text>
</comment>
<organism evidence="10 11">
    <name type="scientific">Herpetosiphon geysericola</name>
    <dbReference type="NCBI Taxonomy" id="70996"/>
    <lineage>
        <taxon>Bacteria</taxon>
        <taxon>Bacillati</taxon>
        <taxon>Chloroflexota</taxon>
        <taxon>Chloroflexia</taxon>
        <taxon>Herpetosiphonales</taxon>
        <taxon>Herpetosiphonaceae</taxon>
        <taxon>Herpetosiphon</taxon>
    </lineage>
</organism>
<dbReference type="STRING" id="70996.SE18_01670"/>
<evidence type="ECO:0000256" key="3">
    <source>
        <dbReference type="ARBA" id="ARBA00022722"/>
    </source>
</evidence>
<sequence length="255" mass="27824">MSDKTNPLKIVGRIFVNFEIHALTGLHIGGAAGTLAIGNVDNPVIRNPLTKEPYVPGSSLRGKMRSQLEKACGLIQNFPIGKGVSIHSATTKEEYKASPLLHIFGISASEFATAPTRLIVRDAALNKKSREDLDNARTDLPYTEVKWEAAIDRVTSAATPRQQERVPAGAIFDGALTFTLYNDQDTKLFNTVIRGLELVEEDYLGGQGARGSGQVAFKNIEISFNHHEQAVLSKHKLESLAELRALWAAQGYADK</sequence>
<dbReference type="EMBL" id="LGKP01000004">
    <property type="protein sequence ID" value="KPL91715.1"/>
    <property type="molecule type" value="Genomic_DNA"/>
</dbReference>
<evidence type="ECO:0000313" key="10">
    <source>
        <dbReference type="EMBL" id="KPL91715.1"/>
    </source>
</evidence>
<keyword evidence="7" id="KW-0051">Antiviral defense</keyword>
<keyword evidence="4" id="KW-0255">Endonuclease</keyword>
<feature type="domain" description="CRISPR type III-associated protein" evidence="9">
    <location>
        <begin position="20"/>
        <end position="215"/>
    </location>
</feature>
<evidence type="ECO:0000256" key="5">
    <source>
        <dbReference type="ARBA" id="ARBA00022801"/>
    </source>
</evidence>
<keyword evidence="6" id="KW-0694">RNA-binding</keyword>
<dbReference type="RefSeq" id="WP_054532677.1">
    <property type="nucleotide sequence ID" value="NZ_LGKP01000004.1"/>
</dbReference>
<keyword evidence="11" id="KW-1185">Reference proteome</keyword>
<evidence type="ECO:0000256" key="4">
    <source>
        <dbReference type="ARBA" id="ARBA00022759"/>
    </source>
</evidence>
<dbReference type="PANTHER" id="PTHR35579">
    <property type="entry name" value="CRISPR SYSTEM CMS ENDORIBONUCLEASE CSM3"/>
    <property type="match status" value="1"/>
</dbReference>
<gene>
    <name evidence="10" type="ORF">SE18_01670</name>
</gene>
<keyword evidence="5" id="KW-0378">Hydrolase</keyword>
<dbReference type="InterPro" id="IPR013412">
    <property type="entry name" value="CRISPR-assoc_RAMP_Csm3"/>
</dbReference>
<evidence type="ECO:0000256" key="8">
    <source>
        <dbReference type="ARBA" id="ARBA00033183"/>
    </source>
</evidence>
<proteinExistence type="inferred from homology"/>
<name>A0A0P6Z3A6_9CHLR</name>
<protein>
    <recommendedName>
        <fullName evidence="2">CRISPR system Cms endoribonuclease Csm3</fullName>
    </recommendedName>
    <alternativeName>
        <fullName evidence="8">CRISPR type III A-associated RAMP protein Csm3</fullName>
    </alternativeName>
</protein>
<dbReference type="PANTHER" id="PTHR35579:SF3">
    <property type="entry name" value="CRISPR SYSTEM CMS ENDORIBONUCLEASE CSM3"/>
    <property type="match status" value="1"/>
</dbReference>
<dbReference type="GO" id="GO:0051607">
    <property type="term" value="P:defense response to virus"/>
    <property type="evidence" value="ECO:0007669"/>
    <property type="project" value="UniProtKB-KW"/>
</dbReference>
<evidence type="ECO:0000256" key="7">
    <source>
        <dbReference type="ARBA" id="ARBA00023118"/>
    </source>
</evidence>
<evidence type="ECO:0000256" key="2">
    <source>
        <dbReference type="ARBA" id="ARBA00022150"/>
    </source>
</evidence>
<dbReference type="Pfam" id="PF03787">
    <property type="entry name" value="RAMPs"/>
    <property type="match status" value="1"/>
</dbReference>
<dbReference type="InterPro" id="IPR052216">
    <property type="entry name" value="CRISPR_Csm3_endoribonuclease"/>
</dbReference>
<dbReference type="GO" id="GO:0004519">
    <property type="term" value="F:endonuclease activity"/>
    <property type="evidence" value="ECO:0007669"/>
    <property type="project" value="UniProtKB-KW"/>
</dbReference>
<dbReference type="GO" id="GO:0016787">
    <property type="term" value="F:hydrolase activity"/>
    <property type="evidence" value="ECO:0007669"/>
    <property type="project" value="UniProtKB-KW"/>
</dbReference>
<dbReference type="OrthoDB" id="1063910at2"/>
<dbReference type="InterPro" id="IPR005537">
    <property type="entry name" value="RAMP_III_fam"/>
</dbReference>
<evidence type="ECO:0000313" key="11">
    <source>
        <dbReference type="Proteomes" id="UP000050277"/>
    </source>
</evidence>
<keyword evidence="3" id="KW-0540">Nuclease</keyword>
<accession>A0A0P6Z3A6</accession>
<dbReference type="AlphaFoldDB" id="A0A0P6Z3A6"/>
<dbReference type="GO" id="GO:0003723">
    <property type="term" value="F:RNA binding"/>
    <property type="evidence" value="ECO:0007669"/>
    <property type="project" value="UniProtKB-KW"/>
</dbReference>
<evidence type="ECO:0000256" key="1">
    <source>
        <dbReference type="ARBA" id="ARBA00006342"/>
    </source>
</evidence>
<reference evidence="10 11" key="1">
    <citation type="submission" date="2015-07" db="EMBL/GenBank/DDBJ databases">
        <title>Whole genome sequence of Herpetosiphon geysericola DSM 7119.</title>
        <authorList>
            <person name="Hemp J."/>
            <person name="Ward L.M."/>
            <person name="Pace L.A."/>
            <person name="Fischer W.W."/>
        </authorList>
    </citation>
    <scope>NUCLEOTIDE SEQUENCE [LARGE SCALE GENOMIC DNA]</scope>
    <source>
        <strain evidence="10 11">DSM 7119</strain>
    </source>
</reference>
<dbReference type="NCBIfam" id="TIGR02582">
    <property type="entry name" value="cas7_TM1809"/>
    <property type="match status" value="1"/>
</dbReference>
<dbReference type="PATRIC" id="fig|70996.4.peg.744"/>
<comment type="caution">
    <text evidence="10">The sequence shown here is derived from an EMBL/GenBank/DDBJ whole genome shotgun (WGS) entry which is preliminary data.</text>
</comment>
<evidence type="ECO:0000256" key="6">
    <source>
        <dbReference type="ARBA" id="ARBA00022884"/>
    </source>
</evidence>